<accession>U2DHV9</accession>
<reference evidence="1 2" key="2">
    <citation type="journal article" date="2013" name="PLoS ONE">
        <title>INDIGO - INtegrated Data Warehouse of MIcrobial GenOmes with Examples from the Red Sea Extremophiles.</title>
        <authorList>
            <person name="Alam I."/>
            <person name="Antunes A."/>
            <person name="Kamau A.A."/>
            <person name="Ba Alawi W."/>
            <person name="Kalkatawi M."/>
            <person name="Stingl U."/>
            <person name="Bajic V.B."/>
        </authorList>
    </citation>
    <scope>NUCLEOTIDE SEQUENCE [LARGE SCALE GENOMIC DNA]</scope>
    <source>
        <strain evidence="1 2">SARL4B</strain>
    </source>
</reference>
<gene>
    <name evidence="1" type="ORF">HLRTI_002424</name>
</gene>
<feature type="non-terminal residue" evidence="1">
    <location>
        <position position="1"/>
    </location>
</feature>
<name>U2DHV9_9EURY</name>
<organism evidence="1 2">
    <name type="scientific">Halorhabdus tiamatea SARL4B</name>
    <dbReference type="NCBI Taxonomy" id="1033806"/>
    <lineage>
        <taxon>Archaea</taxon>
        <taxon>Methanobacteriati</taxon>
        <taxon>Methanobacteriota</taxon>
        <taxon>Stenosarchaea group</taxon>
        <taxon>Halobacteria</taxon>
        <taxon>Halobacteriales</taxon>
        <taxon>Haloarculaceae</taxon>
        <taxon>Halorhabdus</taxon>
    </lineage>
</organism>
<dbReference type="EMBL" id="AFNT02000030">
    <property type="protein sequence ID" value="ERJ05542.1"/>
    <property type="molecule type" value="Genomic_DNA"/>
</dbReference>
<sequence length="757" mass="82894">VNGWASALYRCDLSPPERFLLQSTCIGYSGALVATNQDTMDTLPLSSTPRFEPLAAPTGIQVVDPIDGGQFTFLTPDPVETEPAPEDALPIPVDGAVSIEADVLRTPYLVGVWIRDGEFDLVEQLTGGDRVTLPAGEYVVEFSSVQLKLYLGFDGAVTVDATGDVVEFRATGDAPVVVGLRSYHEQPARTITTTEQPRDVMRAISQFRAALKTTSPERSFPTLRGHPPLVELGEEFSAPGGSRLSPASMSIELPPRWDRILPAAPLSYYLDAELVPGERPQLHADGEAIPLVGPDGYEERIAKILKHVFTLDCVVRTEGLYDVELHERSVLEDRIDLDFERLYDLSLPERTQAYLEIPFEAVDPARPEWKLTADVQPAPENVRVLPFLASDLAVIRATGDDDIEPEDLSKASPDIEAFFRDGVATPEEPVLVRGAADVRSGATSGESNVTDRVFRPDPTDSLMQTFVGDGIPLGATKMTPEMFRRRLEYDPVESGRVRVDVVVNEEAMSDETAVSDVYGARDWIDFDVTIHANLTQGELADVFQRDTDFLHYIGHVDDNGFKCSDGYLDVRALSSVNVSGFLLNACQSYEQGKALVDAGAVGGIVTLANIPNPTATRIGKHIARLLNTGFTIATARSLIEEDEQLASRYMVIGDGHANIVESQSGAPLSIYISNFNDDGVSFDIQGYPISDISLGSLRDWHVSPFDSNSLLTAFLEEVYMSSEEFDHFCEKGDFPILHENGMDWSNTTSLSRLRGQD</sequence>
<dbReference type="PATRIC" id="fig|1033806.13.peg.2135"/>
<protein>
    <submittedName>
        <fullName evidence="1">Uncharacterized protein</fullName>
    </submittedName>
</protein>
<evidence type="ECO:0000313" key="1">
    <source>
        <dbReference type="EMBL" id="ERJ05542.1"/>
    </source>
</evidence>
<reference evidence="1 2" key="1">
    <citation type="journal article" date="2011" name="J. Bacteriol.">
        <title>Genome sequence of Halorhabdus tiamatea, the first archaeon isolated from a deep-sea anoxic brine lake.</title>
        <authorList>
            <person name="Antunes A."/>
            <person name="Alam I."/>
            <person name="Bajic V.B."/>
            <person name="Stingl U."/>
        </authorList>
    </citation>
    <scope>NUCLEOTIDE SEQUENCE [LARGE SCALE GENOMIC DNA]</scope>
    <source>
        <strain evidence="1 2">SARL4B</strain>
    </source>
</reference>
<proteinExistence type="predicted"/>
<dbReference type="Proteomes" id="UP000003861">
    <property type="component" value="Unassembled WGS sequence"/>
</dbReference>
<comment type="caution">
    <text evidence="1">The sequence shown here is derived from an EMBL/GenBank/DDBJ whole genome shotgun (WGS) entry which is preliminary data.</text>
</comment>
<dbReference type="AlphaFoldDB" id="U2DHV9"/>
<evidence type="ECO:0000313" key="2">
    <source>
        <dbReference type="Proteomes" id="UP000003861"/>
    </source>
</evidence>
<dbReference type="eggNOG" id="arCOG06229">
    <property type="taxonomic scope" value="Archaea"/>
</dbReference>